<reference evidence="2" key="1">
    <citation type="submission" date="2023-10" db="EMBL/GenBank/DDBJ databases">
        <title>Genome assembly of Pristionchus species.</title>
        <authorList>
            <person name="Yoshida K."/>
            <person name="Sommer R.J."/>
        </authorList>
    </citation>
    <scope>NUCLEOTIDE SEQUENCE</scope>
    <source>
        <strain evidence="2">RS0144</strain>
    </source>
</reference>
<evidence type="ECO:0008006" key="4">
    <source>
        <dbReference type="Google" id="ProtNLM"/>
    </source>
</evidence>
<feature type="transmembrane region" description="Helical" evidence="1">
    <location>
        <begin position="44"/>
        <end position="62"/>
    </location>
</feature>
<dbReference type="AlphaFoldDB" id="A0AAV5SEM1"/>
<gene>
    <name evidence="2" type="ORF">PENTCL1PPCAC_3996</name>
</gene>
<protein>
    <recommendedName>
        <fullName evidence="4">G protein-coupled receptor</fullName>
    </recommendedName>
</protein>
<keyword evidence="3" id="KW-1185">Reference proteome</keyword>
<comment type="caution">
    <text evidence="2">The sequence shown here is derived from an EMBL/GenBank/DDBJ whole genome shotgun (WGS) entry which is preliminary data.</text>
</comment>
<dbReference type="EMBL" id="BTSX01000001">
    <property type="protein sequence ID" value="GMS81821.1"/>
    <property type="molecule type" value="Genomic_DNA"/>
</dbReference>
<feature type="non-terminal residue" evidence="2">
    <location>
        <position position="1"/>
    </location>
</feature>
<feature type="transmembrane region" description="Helical" evidence="1">
    <location>
        <begin position="104"/>
        <end position="125"/>
    </location>
</feature>
<evidence type="ECO:0000256" key="1">
    <source>
        <dbReference type="SAM" id="Phobius"/>
    </source>
</evidence>
<name>A0AAV5SEM1_9BILA</name>
<keyword evidence="1" id="KW-0812">Transmembrane</keyword>
<keyword evidence="1" id="KW-0472">Membrane</keyword>
<organism evidence="2 3">
    <name type="scientific">Pristionchus entomophagus</name>
    <dbReference type="NCBI Taxonomy" id="358040"/>
    <lineage>
        <taxon>Eukaryota</taxon>
        <taxon>Metazoa</taxon>
        <taxon>Ecdysozoa</taxon>
        <taxon>Nematoda</taxon>
        <taxon>Chromadorea</taxon>
        <taxon>Rhabditida</taxon>
        <taxon>Rhabditina</taxon>
        <taxon>Diplogasteromorpha</taxon>
        <taxon>Diplogasteroidea</taxon>
        <taxon>Neodiplogasteridae</taxon>
        <taxon>Pristionchus</taxon>
    </lineage>
</organism>
<evidence type="ECO:0000313" key="3">
    <source>
        <dbReference type="Proteomes" id="UP001432027"/>
    </source>
</evidence>
<sequence length="171" mass="18906">KTMEAIRKGVNTILSSYVPLICLVVVYFVCFFSCFWMDHKHCPPSTMAVTYTASFNLAWLMFERSLTVATVSINALCIFTGPFIGVFLHTLARGAGMSNEFFDHLMDVICLSALAWSLPVFFAFVRPGTAFKKCARCGGDARGCDICKLTSMPSVLLIELPYTIGSFRLPA</sequence>
<feature type="transmembrane region" description="Helical" evidence="1">
    <location>
        <begin position="17"/>
        <end position="37"/>
    </location>
</feature>
<keyword evidence="1" id="KW-1133">Transmembrane helix</keyword>
<evidence type="ECO:0000313" key="2">
    <source>
        <dbReference type="EMBL" id="GMS81821.1"/>
    </source>
</evidence>
<feature type="transmembrane region" description="Helical" evidence="1">
    <location>
        <begin position="68"/>
        <end position="92"/>
    </location>
</feature>
<accession>A0AAV5SEM1</accession>
<proteinExistence type="predicted"/>
<dbReference type="Proteomes" id="UP001432027">
    <property type="component" value="Unassembled WGS sequence"/>
</dbReference>